<feature type="compositionally biased region" description="Polar residues" evidence="1">
    <location>
        <begin position="367"/>
        <end position="378"/>
    </location>
</feature>
<feature type="region of interest" description="Disordered" evidence="1">
    <location>
        <begin position="1"/>
        <end position="26"/>
    </location>
</feature>
<accession>A0A9P4RB47</accession>
<feature type="transmembrane region" description="Helical" evidence="2">
    <location>
        <begin position="123"/>
        <end position="141"/>
    </location>
</feature>
<dbReference type="EMBL" id="ML996103">
    <property type="protein sequence ID" value="KAF2739776.1"/>
    <property type="molecule type" value="Genomic_DNA"/>
</dbReference>
<name>A0A9P4RB47_9PLEO</name>
<sequence>MAPVDSLAALRKRSPAPSSRTEPPTRSSLTLDGGFLEAWAQGYNVGALCILILIVFCNYRSGILLHKLILLELVLALWHGTFIFVDDPAYGWYLSSTATLLFISYQLHNVVSWLKIRPFLPKWGSRLFIVTLILVQPFWVVEAWSNFEYFNSLGNNANEKTRPWEALVRDPWWIFTTWKLIDAIKKTYGFKLLALVRINSRFAVMLACMFISIAFLLTDVVVNALRVTRDSGINPYWRFALVFKCASDTIFLDDFKSVLDDIITRSFNSAGGTAHRRSCSGRKTSASFRDGSDFIEVGPVATSISSPRPTMTNNRHNSSFKPRKPSISIPKIHVQKDTTVTSEPRKSSHESGGSDREMLPVPESAFYRSSKSNESSGPLSMGHASYKT</sequence>
<dbReference type="PANTHER" id="PTHR42029:SF3">
    <property type="entry name" value="AN04G07800"/>
    <property type="match status" value="1"/>
</dbReference>
<feature type="region of interest" description="Disordered" evidence="1">
    <location>
        <begin position="303"/>
        <end position="388"/>
    </location>
</feature>
<feature type="compositionally biased region" description="Basic and acidic residues" evidence="1">
    <location>
        <begin position="343"/>
        <end position="358"/>
    </location>
</feature>
<feature type="transmembrane region" description="Helical" evidence="2">
    <location>
        <begin position="202"/>
        <end position="222"/>
    </location>
</feature>
<evidence type="ECO:0000313" key="3">
    <source>
        <dbReference type="EMBL" id="KAF2739776.1"/>
    </source>
</evidence>
<reference evidence="3" key="1">
    <citation type="journal article" date="2020" name="Stud. Mycol.">
        <title>101 Dothideomycetes genomes: a test case for predicting lifestyles and emergence of pathogens.</title>
        <authorList>
            <person name="Haridas S."/>
            <person name="Albert R."/>
            <person name="Binder M."/>
            <person name="Bloem J."/>
            <person name="Labutti K."/>
            <person name="Salamov A."/>
            <person name="Andreopoulos B."/>
            <person name="Baker S."/>
            <person name="Barry K."/>
            <person name="Bills G."/>
            <person name="Bluhm B."/>
            <person name="Cannon C."/>
            <person name="Castanera R."/>
            <person name="Culley D."/>
            <person name="Daum C."/>
            <person name="Ezra D."/>
            <person name="Gonzalez J."/>
            <person name="Henrissat B."/>
            <person name="Kuo A."/>
            <person name="Liang C."/>
            <person name="Lipzen A."/>
            <person name="Lutzoni F."/>
            <person name="Magnuson J."/>
            <person name="Mondo S."/>
            <person name="Nolan M."/>
            <person name="Ohm R."/>
            <person name="Pangilinan J."/>
            <person name="Park H.-J."/>
            <person name="Ramirez L."/>
            <person name="Alfaro M."/>
            <person name="Sun H."/>
            <person name="Tritt A."/>
            <person name="Yoshinaga Y."/>
            <person name="Zwiers L.-H."/>
            <person name="Turgeon B."/>
            <person name="Goodwin S."/>
            <person name="Spatafora J."/>
            <person name="Crous P."/>
            <person name="Grigoriev I."/>
        </authorList>
    </citation>
    <scope>NUCLEOTIDE SEQUENCE</scope>
    <source>
        <strain evidence="3">CBS 125425</strain>
    </source>
</reference>
<evidence type="ECO:0000313" key="4">
    <source>
        <dbReference type="Proteomes" id="UP000799444"/>
    </source>
</evidence>
<feature type="transmembrane region" description="Helical" evidence="2">
    <location>
        <begin position="38"/>
        <end position="56"/>
    </location>
</feature>
<dbReference type="Proteomes" id="UP000799444">
    <property type="component" value="Unassembled WGS sequence"/>
</dbReference>
<keyword evidence="2" id="KW-1133">Transmembrane helix</keyword>
<protein>
    <submittedName>
        <fullName evidence="3">Uncharacterized protein</fullName>
    </submittedName>
</protein>
<dbReference type="PANTHER" id="PTHR42029">
    <property type="entry name" value="AN04G07800"/>
    <property type="match status" value="1"/>
</dbReference>
<evidence type="ECO:0000256" key="1">
    <source>
        <dbReference type="SAM" id="MobiDB-lite"/>
    </source>
</evidence>
<feature type="transmembrane region" description="Helical" evidence="2">
    <location>
        <begin position="68"/>
        <end position="85"/>
    </location>
</feature>
<keyword evidence="2" id="KW-0812">Transmembrane</keyword>
<keyword evidence="4" id="KW-1185">Reference proteome</keyword>
<organism evidence="3 4">
    <name type="scientific">Polyplosphaeria fusca</name>
    <dbReference type="NCBI Taxonomy" id="682080"/>
    <lineage>
        <taxon>Eukaryota</taxon>
        <taxon>Fungi</taxon>
        <taxon>Dikarya</taxon>
        <taxon>Ascomycota</taxon>
        <taxon>Pezizomycotina</taxon>
        <taxon>Dothideomycetes</taxon>
        <taxon>Pleosporomycetidae</taxon>
        <taxon>Pleosporales</taxon>
        <taxon>Tetraplosphaeriaceae</taxon>
        <taxon>Polyplosphaeria</taxon>
    </lineage>
</organism>
<feature type="compositionally biased region" description="Polar residues" evidence="1">
    <location>
        <begin position="303"/>
        <end position="320"/>
    </location>
</feature>
<dbReference type="AlphaFoldDB" id="A0A9P4RB47"/>
<feature type="transmembrane region" description="Helical" evidence="2">
    <location>
        <begin position="91"/>
        <end position="111"/>
    </location>
</feature>
<proteinExistence type="predicted"/>
<keyword evidence="2" id="KW-0472">Membrane</keyword>
<dbReference type="OrthoDB" id="5420247at2759"/>
<evidence type="ECO:0000256" key="2">
    <source>
        <dbReference type="SAM" id="Phobius"/>
    </source>
</evidence>
<comment type="caution">
    <text evidence="3">The sequence shown here is derived from an EMBL/GenBank/DDBJ whole genome shotgun (WGS) entry which is preliminary data.</text>
</comment>
<feature type="compositionally biased region" description="Low complexity" evidence="1">
    <location>
        <begin position="15"/>
        <end position="26"/>
    </location>
</feature>
<gene>
    <name evidence="3" type="ORF">EJ04DRAFT_426562</name>
</gene>